<proteinExistence type="predicted"/>
<organism evidence="3 4">
    <name type="scientific">Brachybacterium equifaecis</name>
    <dbReference type="NCBI Taxonomy" id="2910770"/>
    <lineage>
        <taxon>Bacteria</taxon>
        <taxon>Bacillati</taxon>
        <taxon>Actinomycetota</taxon>
        <taxon>Actinomycetes</taxon>
        <taxon>Micrococcales</taxon>
        <taxon>Dermabacteraceae</taxon>
        <taxon>Brachybacterium</taxon>
    </lineage>
</organism>
<evidence type="ECO:0000313" key="4">
    <source>
        <dbReference type="Proteomes" id="UP001203761"/>
    </source>
</evidence>
<feature type="chain" id="PRO_5045134258" evidence="2">
    <location>
        <begin position="35"/>
        <end position="362"/>
    </location>
</feature>
<gene>
    <name evidence="3" type="ORF">Bequi_07640</name>
</gene>
<dbReference type="PANTHER" id="PTHR30469">
    <property type="entry name" value="MULTIDRUG RESISTANCE PROTEIN MDTA"/>
    <property type="match status" value="1"/>
</dbReference>
<evidence type="ECO:0000256" key="1">
    <source>
        <dbReference type="SAM" id="MobiDB-lite"/>
    </source>
</evidence>
<dbReference type="EMBL" id="JAKNCJ010000002">
    <property type="protein sequence ID" value="MCL6423257.1"/>
    <property type="molecule type" value="Genomic_DNA"/>
</dbReference>
<feature type="signal peptide" evidence="2">
    <location>
        <begin position="1"/>
        <end position="34"/>
    </location>
</feature>
<dbReference type="Gene3D" id="2.40.50.100">
    <property type="match status" value="1"/>
</dbReference>
<evidence type="ECO:0000313" key="3">
    <source>
        <dbReference type="EMBL" id="MCL6423257.1"/>
    </source>
</evidence>
<dbReference type="Gene3D" id="2.40.420.20">
    <property type="match status" value="1"/>
</dbReference>
<keyword evidence="2" id="KW-0732">Signal</keyword>
<protein>
    <submittedName>
        <fullName evidence="3">Efflux RND transporter periplasmic adaptor subunit</fullName>
    </submittedName>
</protein>
<sequence>METARRYVFPIIWMVLFALIAAALVRMAFFPATAADGASGDGISPTAAYDEYALVPATPADITSTLELPATVKPDATTPVLSSAAGEITKVSKHNGDPVALGDVILEVRAEDAKATAAAEAKAQADADAWNLTHPDKPAQAPKAVATKYQYFEVTSTGSGTMTEMKLLEKQQVSIGDTIGQLSPGTYAIVADLTPEQQLRLIDVPLSATVELPTTPDPVPCEAPAITELSADEADAQQPSTSTDPMTGMPVSSSGPAASLRCPVPAGTKIVPGLSVEVTVGLGTASGVLTLPITAVEGKLGSGTVYTMDEATGEPTPVPVTLGLRDDSVVEITGGLNEGDMVLQFVPGVENPEAGMGGMGPW</sequence>
<dbReference type="RefSeq" id="WP_249737344.1">
    <property type="nucleotide sequence ID" value="NZ_JAKNCJ010000002.1"/>
</dbReference>
<name>A0ABT0R029_9MICO</name>
<reference evidence="3" key="1">
    <citation type="submission" date="2022-02" db="EMBL/GenBank/DDBJ databases">
        <authorList>
            <person name="Lee M."/>
            <person name="Kim S.-J."/>
            <person name="Jung M.-Y."/>
        </authorList>
    </citation>
    <scope>NUCLEOTIDE SEQUENCE</scope>
    <source>
        <strain evidence="3">JHP9</strain>
    </source>
</reference>
<feature type="region of interest" description="Disordered" evidence="1">
    <location>
        <begin position="230"/>
        <end position="259"/>
    </location>
</feature>
<dbReference type="Proteomes" id="UP001203761">
    <property type="component" value="Unassembled WGS sequence"/>
</dbReference>
<evidence type="ECO:0000256" key="2">
    <source>
        <dbReference type="SAM" id="SignalP"/>
    </source>
</evidence>
<comment type="caution">
    <text evidence="3">The sequence shown here is derived from an EMBL/GenBank/DDBJ whole genome shotgun (WGS) entry which is preliminary data.</text>
</comment>
<accession>A0ABT0R029</accession>
<keyword evidence="4" id="KW-1185">Reference proteome</keyword>
<feature type="compositionally biased region" description="Polar residues" evidence="1">
    <location>
        <begin position="237"/>
        <end position="256"/>
    </location>
</feature>